<organism evidence="1 2">
    <name type="scientific">Pseudallescheria apiosperma</name>
    <name type="common">Scedosporium apiospermum</name>
    <dbReference type="NCBI Taxonomy" id="563466"/>
    <lineage>
        <taxon>Eukaryota</taxon>
        <taxon>Fungi</taxon>
        <taxon>Dikarya</taxon>
        <taxon>Ascomycota</taxon>
        <taxon>Pezizomycotina</taxon>
        <taxon>Sordariomycetes</taxon>
        <taxon>Hypocreomycetidae</taxon>
        <taxon>Microascales</taxon>
        <taxon>Microascaceae</taxon>
        <taxon>Scedosporium</taxon>
    </lineage>
</organism>
<sequence>MEDMANAGFPAMLLNETHGEGSAVKVDSNRRDVVGQNACRRTLQEADEVVHSGVVSALTMHRAASTIQQFRRVKFAVRLTTTPREYVLRQHI</sequence>
<dbReference type="VEuPathDB" id="FungiDB:SAPIO_CDS0734"/>
<dbReference type="KEGG" id="sapo:SAPIO_CDS0734"/>
<dbReference type="HOGENOM" id="CLU_2414527_0_0_1"/>
<name>A0A084GGE9_PSEDA</name>
<comment type="caution">
    <text evidence="1">The sequence shown here is derived from an EMBL/GenBank/DDBJ whole genome shotgun (WGS) entry which is preliminary data.</text>
</comment>
<keyword evidence="2" id="KW-1185">Reference proteome</keyword>
<gene>
    <name evidence="1" type="ORF">SAPIO_CDS0734</name>
</gene>
<dbReference type="Proteomes" id="UP000028545">
    <property type="component" value="Unassembled WGS sequence"/>
</dbReference>
<dbReference type="EMBL" id="JOWA01000033">
    <property type="protein sequence ID" value="KEZ46411.1"/>
    <property type="molecule type" value="Genomic_DNA"/>
</dbReference>
<proteinExistence type="predicted"/>
<accession>A0A084GGE9</accession>
<evidence type="ECO:0000313" key="2">
    <source>
        <dbReference type="Proteomes" id="UP000028545"/>
    </source>
</evidence>
<reference evidence="1 2" key="1">
    <citation type="journal article" date="2014" name="Genome Announc.">
        <title>Draft genome sequence of the pathogenic fungus Scedosporium apiospermum.</title>
        <authorList>
            <person name="Vandeputte P."/>
            <person name="Ghamrawi S."/>
            <person name="Rechenmann M."/>
            <person name="Iltis A."/>
            <person name="Giraud S."/>
            <person name="Fleury M."/>
            <person name="Thornton C."/>
            <person name="Delhaes L."/>
            <person name="Meyer W."/>
            <person name="Papon N."/>
            <person name="Bouchara J.P."/>
        </authorList>
    </citation>
    <scope>NUCLEOTIDE SEQUENCE [LARGE SCALE GENOMIC DNA]</scope>
    <source>
        <strain evidence="1 2">IHEM 14462</strain>
    </source>
</reference>
<dbReference type="RefSeq" id="XP_016646210.1">
    <property type="nucleotide sequence ID" value="XM_016783444.1"/>
</dbReference>
<evidence type="ECO:0000313" key="1">
    <source>
        <dbReference type="EMBL" id="KEZ46411.1"/>
    </source>
</evidence>
<dbReference type="GeneID" id="27718886"/>
<dbReference type="AlphaFoldDB" id="A0A084GGE9"/>
<protein>
    <submittedName>
        <fullName evidence="1">Uncharacterized protein</fullName>
    </submittedName>
</protein>